<proteinExistence type="predicted"/>
<evidence type="ECO:0000259" key="1">
    <source>
        <dbReference type="Pfam" id="PF19036"/>
    </source>
</evidence>
<gene>
    <name evidence="2" type="ORF">NEF87_000562</name>
</gene>
<accession>A0ABY6HN25</accession>
<sequence>MIDRILVMNDAGISYFTWTSDDDDSDANLISGFLTALNMFAKGQSGEVIEEITLNLTTYIFDRYKDLIFVILTKDKEFEKIIRKILIQIRDTFLDLFLEKVTNFNGDVGTFNPFHKNVDSILKSHGYFDYINILKNYDEEDNIRSVLYLSNIDGEVLYSKAKEYFDKKILGFQTMVLIKAVNRIVEERLTEKLDMVTLISSDFRVLEYKNYEDITIVYETLENDSNIALNQKLKPKKVQKILKSPGKLLFEIENPFVLVDNSGNVRVKKDSANNLSSEDSIANALTLYNTSHTIMENIYKEPLFGIILISSKNIYLIFNINEYTVIFLLNPKESNSFQEFLNPIIQFKKSLSFKDEIFLQVLKKFNEFRHKFE</sequence>
<reference evidence="2" key="1">
    <citation type="submission" date="2022-09" db="EMBL/GenBank/DDBJ databases">
        <title>Actin cytoskeleton and complex cell architecture in an #Asgard archaeon.</title>
        <authorList>
            <person name="Ponce Toledo R.I."/>
            <person name="Schleper C."/>
            <person name="Rodrigues Oliveira T."/>
            <person name="Wollweber F."/>
            <person name="Xu J."/>
            <person name="Rittmann S."/>
            <person name="Klingl A."/>
            <person name="Pilhofer M."/>
        </authorList>
    </citation>
    <scope>NUCLEOTIDE SEQUENCE</scope>
    <source>
        <strain evidence="2">B-35</strain>
    </source>
</reference>
<feature type="domain" description="FUZ/MON1/HPS1 first Longin" evidence="1">
    <location>
        <begin position="5"/>
        <end position="86"/>
    </location>
</feature>
<evidence type="ECO:0000313" key="3">
    <source>
        <dbReference type="Proteomes" id="UP001208689"/>
    </source>
</evidence>
<dbReference type="InterPro" id="IPR043972">
    <property type="entry name" value="FUZ/MON1/HPS1_longin_1"/>
</dbReference>
<dbReference type="Proteomes" id="UP001208689">
    <property type="component" value="Chromosome"/>
</dbReference>
<evidence type="ECO:0000313" key="2">
    <source>
        <dbReference type="EMBL" id="UYP44277.1"/>
    </source>
</evidence>
<organism evidence="2 3">
    <name type="scientific">Candidatus Lokiarchaeum ossiferum</name>
    <dbReference type="NCBI Taxonomy" id="2951803"/>
    <lineage>
        <taxon>Archaea</taxon>
        <taxon>Promethearchaeati</taxon>
        <taxon>Promethearchaeota</taxon>
        <taxon>Promethearchaeia</taxon>
        <taxon>Promethearchaeales</taxon>
        <taxon>Promethearchaeaceae</taxon>
        <taxon>Candidatus Lokiarchaeum</taxon>
    </lineage>
</organism>
<keyword evidence="3" id="KW-1185">Reference proteome</keyword>
<name>A0ABY6HN25_9ARCH</name>
<protein>
    <recommendedName>
        <fullName evidence="1">FUZ/MON1/HPS1 first Longin domain-containing protein</fullName>
    </recommendedName>
</protein>
<dbReference type="EMBL" id="CP104013">
    <property type="protein sequence ID" value="UYP44277.1"/>
    <property type="molecule type" value="Genomic_DNA"/>
</dbReference>
<dbReference type="Pfam" id="PF19036">
    <property type="entry name" value="Fuz_longin_1"/>
    <property type="match status" value="1"/>
</dbReference>